<sequence length="361" mass="38390">MVAPFTFQAHIPRTIFGSGTLAKVPEEVNRLGAKRVMIVTENTDRQIDLANKISASLGDLVAGVCLDAVMHTPEEVTLKALEQAKSLNADCYISLGGGSTVGLGKALTIRTGVPHITIPTTYAGSEATPILGETVNNLKTTRSDPKILPTTIIYDVDLTLSLPAQLTFTSGINAIAHCVEALYSPQINPIIEGVALSGISNMYKALLTLKDSPNDIDARSQALSGAWAAGVCLGHVGMAIHHKLCHTLGGSFGLPHAQVHTVVLPHAMAYNFNAAHAAMEKIRVAIGSDIDAPQAFWQLEKTLGTVISLKELGMKEEDLPKAADIASTAQYPNPAPLEREKLLLLLENAYAGRPPVIQSRM</sequence>
<dbReference type="Proteomes" id="UP000279236">
    <property type="component" value="Unassembled WGS sequence"/>
</dbReference>
<organism evidence="6 7">
    <name type="scientific">Apiotrichum porosum</name>
    <dbReference type="NCBI Taxonomy" id="105984"/>
    <lineage>
        <taxon>Eukaryota</taxon>
        <taxon>Fungi</taxon>
        <taxon>Dikarya</taxon>
        <taxon>Basidiomycota</taxon>
        <taxon>Agaricomycotina</taxon>
        <taxon>Tremellomycetes</taxon>
        <taxon>Trichosporonales</taxon>
        <taxon>Trichosporonaceae</taxon>
        <taxon>Apiotrichum</taxon>
    </lineage>
</organism>
<feature type="domain" description="Fe-containing alcohol dehydrogenase-like C-terminal" evidence="5">
    <location>
        <begin position="168"/>
        <end position="350"/>
    </location>
</feature>
<dbReference type="AlphaFoldDB" id="A0A427XWX0"/>
<dbReference type="CDD" id="cd08177">
    <property type="entry name" value="MAR"/>
    <property type="match status" value="1"/>
</dbReference>
<dbReference type="Gene3D" id="3.40.50.1970">
    <property type="match status" value="1"/>
</dbReference>
<dbReference type="InterPro" id="IPR056798">
    <property type="entry name" value="ADH_Fe_C"/>
</dbReference>
<accession>A0A427XWX0</accession>
<dbReference type="GeneID" id="39591554"/>
<dbReference type="GO" id="GO:0046872">
    <property type="term" value="F:metal ion binding"/>
    <property type="evidence" value="ECO:0007669"/>
    <property type="project" value="InterPro"/>
</dbReference>
<dbReference type="Gene3D" id="1.20.1090.10">
    <property type="entry name" value="Dehydroquinate synthase-like - alpha domain"/>
    <property type="match status" value="1"/>
</dbReference>
<evidence type="ECO:0000256" key="3">
    <source>
        <dbReference type="ARBA" id="ARBA00023027"/>
    </source>
</evidence>
<dbReference type="Pfam" id="PF25137">
    <property type="entry name" value="ADH_Fe_C"/>
    <property type="match status" value="1"/>
</dbReference>
<dbReference type="SUPFAM" id="SSF56796">
    <property type="entry name" value="Dehydroquinate synthase-like"/>
    <property type="match status" value="1"/>
</dbReference>
<dbReference type="STRING" id="105984.A0A427XWX0"/>
<dbReference type="InterPro" id="IPR039697">
    <property type="entry name" value="Alcohol_dehydrogenase_Fe"/>
</dbReference>
<dbReference type="GO" id="GO:0018506">
    <property type="term" value="F:maleylacetate reductase activity"/>
    <property type="evidence" value="ECO:0007669"/>
    <property type="project" value="InterPro"/>
</dbReference>
<keyword evidence="7" id="KW-1185">Reference proteome</keyword>
<reference evidence="6 7" key="1">
    <citation type="submission" date="2018-11" db="EMBL/GenBank/DDBJ databases">
        <title>Genome sequence of Apiotrichum porosum DSM 27194.</title>
        <authorList>
            <person name="Aliyu H."/>
            <person name="Gorte O."/>
            <person name="Ochsenreither K."/>
        </authorList>
    </citation>
    <scope>NUCLEOTIDE SEQUENCE [LARGE SCALE GENOMIC DNA]</scope>
    <source>
        <strain evidence="6 7">DSM 27194</strain>
    </source>
</reference>
<evidence type="ECO:0000313" key="7">
    <source>
        <dbReference type="Proteomes" id="UP000279236"/>
    </source>
</evidence>
<dbReference type="InterPro" id="IPR001670">
    <property type="entry name" value="ADH_Fe/GldA"/>
</dbReference>
<gene>
    <name evidence="6" type="ORF">EHS24_007011</name>
</gene>
<evidence type="ECO:0000259" key="5">
    <source>
        <dbReference type="Pfam" id="PF25137"/>
    </source>
</evidence>
<name>A0A427XWX0_9TREE</name>
<keyword evidence="2" id="KW-0560">Oxidoreductase</keyword>
<proteinExistence type="inferred from homology"/>
<keyword evidence="3" id="KW-0520">NAD</keyword>
<dbReference type="PANTHER" id="PTHR11496:SF102">
    <property type="entry name" value="ALCOHOL DEHYDROGENASE 4"/>
    <property type="match status" value="1"/>
</dbReference>
<comment type="similarity">
    <text evidence="1">Belongs to the iron-containing alcohol dehydrogenase family.</text>
</comment>
<dbReference type="Pfam" id="PF00465">
    <property type="entry name" value="Fe-ADH"/>
    <property type="match status" value="1"/>
</dbReference>
<dbReference type="InterPro" id="IPR034786">
    <property type="entry name" value="MAR"/>
</dbReference>
<comment type="caution">
    <text evidence="6">The sequence shown here is derived from an EMBL/GenBank/DDBJ whole genome shotgun (WGS) entry which is preliminary data.</text>
</comment>
<dbReference type="EMBL" id="RSCE01000004">
    <property type="protein sequence ID" value="RSH83333.1"/>
    <property type="molecule type" value="Genomic_DNA"/>
</dbReference>
<protein>
    <submittedName>
        <fullName evidence="6">Uncharacterized protein</fullName>
    </submittedName>
</protein>
<feature type="domain" description="Alcohol dehydrogenase iron-type/glycerol dehydrogenase GldA" evidence="4">
    <location>
        <begin position="13"/>
        <end position="155"/>
    </location>
</feature>
<evidence type="ECO:0000256" key="1">
    <source>
        <dbReference type="ARBA" id="ARBA00007358"/>
    </source>
</evidence>
<dbReference type="GO" id="GO:0004022">
    <property type="term" value="F:alcohol dehydrogenase (NAD+) activity"/>
    <property type="evidence" value="ECO:0007669"/>
    <property type="project" value="TreeGrafter"/>
</dbReference>
<evidence type="ECO:0000313" key="6">
    <source>
        <dbReference type="EMBL" id="RSH83333.1"/>
    </source>
</evidence>
<dbReference type="PANTHER" id="PTHR11496">
    <property type="entry name" value="ALCOHOL DEHYDROGENASE"/>
    <property type="match status" value="1"/>
</dbReference>
<evidence type="ECO:0000259" key="4">
    <source>
        <dbReference type="Pfam" id="PF00465"/>
    </source>
</evidence>
<dbReference type="OrthoDB" id="3360544at2759"/>
<dbReference type="RefSeq" id="XP_028477285.1">
    <property type="nucleotide sequence ID" value="XM_028622393.1"/>
</dbReference>
<evidence type="ECO:0000256" key="2">
    <source>
        <dbReference type="ARBA" id="ARBA00023002"/>
    </source>
</evidence>